<evidence type="ECO:0000256" key="1">
    <source>
        <dbReference type="SAM" id="Phobius"/>
    </source>
</evidence>
<keyword evidence="1" id="KW-0812">Transmembrane</keyword>
<keyword evidence="1" id="KW-0472">Membrane</keyword>
<name>A0ABN2YVQ2_9ACTN</name>
<evidence type="ECO:0000259" key="2">
    <source>
        <dbReference type="Pfam" id="PF13400"/>
    </source>
</evidence>
<organism evidence="3 4">
    <name type="scientific">Streptomyces synnematoformans</name>
    <dbReference type="NCBI Taxonomy" id="415721"/>
    <lineage>
        <taxon>Bacteria</taxon>
        <taxon>Bacillati</taxon>
        <taxon>Actinomycetota</taxon>
        <taxon>Actinomycetes</taxon>
        <taxon>Kitasatosporales</taxon>
        <taxon>Streptomycetaceae</taxon>
        <taxon>Streptomyces</taxon>
    </lineage>
</organism>
<feature type="domain" description="Putative Flp pilus-assembly TadG-like N-terminal" evidence="2">
    <location>
        <begin position="26"/>
        <end position="73"/>
    </location>
</feature>
<dbReference type="InterPro" id="IPR028087">
    <property type="entry name" value="Tad_N"/>
</dbReference>
<protein>
    <submittedName>
        <fullName evidence="3">Pilus assembly protein TadG-related protein</fullName>
    </submittedName>
</protein>
<evidence type="ECO:0000313" key="4">
    <source>
        <dbReference type="Proteomes" id="UP001500443"/>
    </source>
</evidence>
<comment type="caution">
    <text evidence="3">The sequence shown here is derived from an EMBL/GenBank/DDBJ whole genome shotgun (WGS) entry which is preliminary data.</text>
</comment>
<proteinExistence type="predicted"/>
<feature type="transmembrane region" description="Helical" evidence="1">
    <location>
        <begin position="26"/>
        <end position="47"/>
    </location>
</feature>
<reference evidence="3 4" key="1">
    <citation type="journal article" date="2019" name="Int. J. Syst. Evol. Microbiol.">
        <title>The Global Catalogue of Microorganisms (GCM) 10K type strain sequencing project: providing services to taxonomists for standard genome sequencing and annotation.</title>
        <authorList>
            <consortium name="The Broad Institute Genomics Platform"/>
            <consortium name="The Broad Institute Genome Sequencing Center for Infectious Disease"/>
            <person name="Wu L."/>
            <person name="Ma J."/>
        </authorList>
    </citation>
    <scope>NUCLEOTIDE SEQUENCE [LARGE SCALE GENOMIC DNA]</scope>
    <source>
        <strain evidence="3 4">JCM 15481</strain>
    </source>
</reference>
<evidence type="ECO:0000313" key="3">
    <source>
        <dbReference type="EMBL" id="GAA2132426.1"/>
    </source>
</evidence>
<dbReference type="Pfam" id="PF13400">
    <property type="entry name" value="Tad"/>
    <property type="match status" value="1"/>
</dbReference>
<accession>A0ABN2YVQ2</accession>
<dbReference type="RefSeq" id="WP_344291453.1">
    <property type="nucleotide sequence ID" value="NZ_BAAAPF010000145.1"/>
</dbReference>
<sequence>MRRVRVLAARLRGALADRTARLDDRGSGAGAVIIFAFLFMALAAFVVDGGLAISQRERAADIAEQAARYAAQDTDTDALYEGQADQEAPIRYENCEARVQEYLSHVTVQNGEVESWDCTSAAIDHVEVEIVLSYRPLLTGLALSGPLEATGNARAEPRTEIGEP</sequence>
<dbReference type="EMBL" id="BAAAPF010000145">
    <property type="protein sequence ID" value="GAA2132426.1"/>
    <property type="molecule type" value="Genomic_DNA"/>
</dbReference>
<keyword evidence="1" id="KW-1133">Transmembrane helix</keyword>
<gene>
    <name evidence="3" type="ORF">GCM10009802_40760</name>
</gene>
<keyword evidence="4" id="KW-1185">Reference proteome</keyword>
<dbReference type="Proteomes" id="UP001500443">
    <property type="component" value="Unassembled WGS sequence"/>
</dbReference>